<dbReference type="Pfam" id="PF13600">
    <property type="entry name" value="DUF4140"/>
    <property type="match status" value="1"/>
</dbReference>
<dbReference type="PANTHER" id="PTHR31005">
    <property type="entry name" value="DUF4139 DOMAIN-CONTAINING PROTEIN"/>
    <property type="match status" value="1"/>
</dbReference>
<feature type="coiled-coil region" evidence="1">
    <location>
        <begin position="203"/>
        <end position="244"/>
    </location>
</feature>
<comment type="caution">
    <text evidence="5">The sequence shown here is derived from an EMBL/GenBank/DDBJ whole genome shotgun (WGS) entry which is preliminary data.</text>
</comment>
<name>A0AA39R5I9_9LECA</name>
<feature type="compositionally biased region" description="Low complexity" evidence="2">
    <location>
        <begin position="420"/>
        <end position="454"/>
    </location>
</feature>
<dbReference type="InterPro" id="IPR011935">
    <property type="entry name" value="CHP02231"/>
</dbReference>
<keyword evidence="6" id="KW-1185">Reference proteome</keyword>
<feature type="domain" description="DUF4140" evidence="4">
    <location>
        <begin position="21"/>
        <end position="145"/>
    </location>
</feature>
<dbReference type="AlphaFoldDB" id="A0AA39R5I9"/>
<protein>
    <recommendedName>
        <fullName evidence="7">Mucoidy inhibitor-like protein</fullName>
    </recommendedName>
</protein>
<dbReference type="EMBL" id="JAFEKC020000006">
    <property type="protein sequence ID" value="KAK0514039.1"/>
    <property type="molecule type" value="Genomic_DNA"/>
</dbReference>
<evidence type="ECO:0000256" key="2">
    <source>
        <dbReference type="SAM" id="MobiDB-lite"/>
    </source>
</evidence>
<organism evidence="5 6">
    <name type="scientific">Cladonia borealis</name>
    <dbReference type="NCBI Taxonomy" id="184061"/>
    <lineage>
        <taxon>Eukaryota</taxon>
        <taxon>Fungi</taxon>
        <taxon>Dikarya</taxon>
        <taxon>Ascomycota</taxon>
        <taxon>Pezizomycotina</taxon>
        <taxon>Lecanoromycetes</taxon>
        <taxon>OSLEUM clade</taxon>
        <taxon>Lecanoromycetidae</taxon>
        <taxon>Lecanorales</taxon>
        <taxon>Lecanorineae</taxon>
        <taxon>Cladoniaceae</taxon>
        <taxon>Cladonia</taxon>
    </lineage>
</organism>
<feature type="region of interest" description="Disordered" evidence="2">
    <location>
        <begin position="81"/>
        <end position="118"/>
    </location>
</feature>
<evidence type="ECO:0000259" key="4">
    <source>
        <dbReference type="Pfam" id="PF13600"/>
    </source>
</evidence>
<dbReference type="NCBIfam" id="TIGR02231">
    <property type="entry name" value="mucoidy inhibitor MuiA family protein"/>
    <property type="match status" value="1"/>
</dbReference>
<proteinExistence type="predicted"/>
<sequence length="772" mass="86439">MAEENIYKQEFNVRNLLTRSVTLYPSRAQITRDIDEITLKPGTNEITIYGVTPTADESSIKVDGKGPATITDMMVELIPNKENYDDVYSSDSDDEDAGDSNDEQAESDTESDKIKPLEGEVKKITDAIRKVREEENSATSRLEMLESYGRSLEKDRPKDLEACMRAYREERQKTFEVLSSSEDQIKALGFEYSQLLGKQVKAIKAAAKEQVKARKEKAKLAEKKRRARQEKLDTKRRIKDERIEFWPRKIFRVVLTLETNSDLTPASSRRESIDSLAKPLPEFSPGSCQISLSLSYITSSAFWLPRYDLSLNTPTRSGVLVYRAEFCNTTSETWKDAKVILSTSQTSFQGLGEPIPFLTSWHIRLSKMAGSQTDSSSGALVSTHEMEYKRKVQVDTVNKISEPRHMLFGLDRVTPPPAPQQQQLQQQQQMQRQQPQIQQMQIQPMQPMQQMQQQQAQQQQAQQQQMQMQQMQQQQPQILQMGGHGPSNLFQGNLAVPAGYRWARRPAIQATEDDLSGGNAETIIPDVPELATQESTWAESGLTATYDIPGLRTISPSHTARRQKIASISLKDIQLLYVMVPKLRAAAFLKARFRNTSSIALLKGQAGLTLDGSFLGNTNVPRCSAGEAFSLSLGVDPSVTVTYSKPVVKRRETGVFQKEGNGVYTRVCTITNTKSNRALEGAVHDQVPVSEDERLKVEVIQPSGLRNEGDVAKTGTPIVQVGKTAEKWGKATATMRKGGEICWDVKLEPGRSVKLVLEYEARFPSHEVVVSV</sequence>
<dbReference type="InterPro" id="IPR037291">
    <property type="entry name" value="DUF4139"/>
</dbReference>
<dbReference type="Proteomes" id="UP001166286">
    <property type="component" value="Unassembled WGS sequence"/>
</dbReference>
<gene>
    <name evidence="5" type="ORF">JMJ35_003761</name>
</gene>
<dbReference type="PANTHER" id="PTHR31005:SF8">
    <property type="entry name" value="DUF4139 DOMAIN-CONTAINING PROTEIN"/>
    <property type="match status" value="1"/>
</dbReference>
<dbReference type="InterPro" id="IPR025554">
    <property type="entry name" value="DUF4140"/>
</dbReference>
<evidence type="ECO:0000259" key="3">
    <source>
        <dbReference type="Pfam" id="PF13598"/>
    </source>
</evidence>
<evidence type="ECO:0000313" key="6">
    <source>
        <dbReference type="Proteomes" id="UP001166286"/>
    </source>
</evidence>
<feature type="region of interest" description="Disordered" evidence="2">
    <location>
        <begin position="409"/>
        <end position="454"/>
    </location>
</feature>
<dbReference type="Pfam" id="PF13598">
    <property type="entry name" value="DUF4139"/>
    <property type="match status" value="1"/>
</dbReference>
<evidence type="ECO:0000256" key="1">
    <source>
        <dbReference type="SAM" id="Coils"/>
    </source>
</evidence>
<evidence type="ECO:0000313" key="5">
    <source>
        <dbReference type="EMBL" id="KAK0514039.1"/>
    </source>
</evidence>
<evidence type="ECO:0008006" key="7">
    <source>
        <dbReference type="Google" id="ProtNLM"/>
    </source>
</evidence>
<accession>A0AA39R5I9</accession>
<reference evidence="5" key="1">
    <citation type="submission" date="2023-03" db="EMBL/GenBank/DDBJ databases">
        <title>Complete genome of Cladonia borealis.</title>
        <authorList>
            <person name="Park H."/>
        </authorList>
    </citation>
    <scope>NUCLEOTIDE SEQUENCE</scope>
    <source>
        <strain evidence="5">ANT050790</strain>
    </source>
</reference>
<feature type="domain" description="DUF4139" evidence="3">
    <location>
        <begin position="292"/>
        <end position="764"/>
    </location>
</feature>
<keyword evidence="1" id="KW-0175">Coiled coil</keyword>
<feature type="compositionally biased region" description="Acidic residues" evidence="2">
    <location>
        <begin position="91"/>
        <end position="109"/>
    </location>
</feature>